<dbReference type="GO" id="GO:0008168">
    <property type="term" value="F:methyltransferase activity"/>
    <property type="evidence" value="ECO:0007669"/>
    <property type="project" value="UniProtKB-KW"/>
</dbReference>
<reference evidence="2 3" key="1">
    <citation type="submission" date="2018-07" db="EMBL/GenBank/DDBJ databases">
        <title>Streptomyces species from bats.</title>
        <authorList>
            <person name="Dunlap C."/>
        </authorList>
    </citation>
    <scope>NUCLEOTIDE SEQUENCE [LARGE SCALE GENOMIC DNA]</scope>
    <source>
        <strain evidence="2 3">AC230</strain>
    </source>
</reference>
<accession>A0A370BA86</accession>
<evidence type="ECO:0000313" key="2">
    <source>
        <dbReference type="EMBL" id="RDG36626.1"/>
    </source>
</evidence>
<dbReference type="EMBL" id="QQNA01000146">
    <property type="protein sequence ID" value="RDG36626.1"/>
    <property type="molecule type" value="Genomic_DNA"/>
</dbReference>
<organism evidence="2 3">
    <name type="scientific">Streptomyces corynorhini</name>
    <dbReference type="NCBI Taxonomy" id="2282652"/>
    <lineage>
        <taxon>Bacteria</taxon>
        <taxon>Bacillati</taxon>
        <taxon>Actinomycetota</taxon>
        <taxon>Actinomycetes</taxon>
        <taxon>Kitasatosporales</taxon>
        <taxon>Streptomycetaceae</taxon>
        <taxon>Streptomyces</taxon>
    </lineage>
</organism>
<dbReference type="InterPro" id="IPR029063">
    <property type="entry name" value="SAM-dependent_MTases_sf"/>
</dbReference>
<dbReference type="AlphaFoldDB" id="A0A370BA86"/>
<dbReference type="CDD" id="cd02440">
    <property type="entry name" value="AdoMet_MTases"/>
    <property type="match status" value="1"/>
</dbReference>
<feature type="compositionally biased region" description="Basic residues" evidence="1">
    <location>
        <begin position="56"/>
        <end position="79"/>
    </location>
</feature>
<keyword evidence="3" id="KW-1185">Reference proteome</keyword>
<feature type="compositionally biased region" description="Basic and acidic residues" evidence="1">
    <location>
        <begin position="25"/>
        <end position="48"/>
    </location>
</feature>
<feature type="region of interest" description="Disordered" evidence="1">
    <location>
        <begin position="1"/>
        <end position="112"/>
    </location>
</feature>
<dbReference type="Pfam" id="PF13489">
    <property type="entry name" value="Methyltransf_23"/>
    <property type="match status" value="1"/>
</dbReference>
<dbReference type="GO" id="GO:0032259">
    <property type="term" value="P:methylation"/>
    <property type="evidence" value="ECO:0007669"/>
    <property type="project" value="UniProtKB-KW"/>
</dbReference>
<evidence type="ECO:0000313" key="3">
    <source>
        <dbReference type="Proteomes" id="UP000253741"/>
    </source>
</evidence>
<dbReference type="OrthoDB" id="4484556at2"/>
<dbReference type="SUPFAM" id="SSF53335">
    <property type="entry name" value="S-adenosyl-L-methionine-dependent methyltransferases"/>
    <property type="match status" value="1"/>
</dbReference>
<protein>
    <submittedName>
        <fullName evidence="2">Methyltransferase domain-containing protein</fullName>
    </submittedName>
</protein>
<proteinExistence type="predicted"/>
<name>A0A370BA86_9ACTN</name>
<keyword evidence="2" id="KW-0489">Methyltransferase</keyword>
<evidence type="ECO:0000256" key="1">
    <source>
        <dbReference type="SAM" id="MobiDB-lite"/>
    </source>
</evidence>
<comment type="caution">
    <text evidence="2">The sequence shown here is derived from an EMBL/GenBank/DDBJ whole genome shotgun (WGS) entry which is preliminary data.</text>
</comment>
<dbReference type="Proteomes" id="UP000253741">
    <property type="component" value="Unassembled WGS sequence"/>
</dbReference>
<sequence>MVRSCGRRRFLGARPRRTGSGAAPRRADVAARDRRGAAGPADRRRADGTEPPGPPGRRHRARRPGGRRRGPGQPLRRRARPADAGGGAVTSAPQRTAGSGSAPVRGRQTLPWHADPYSDALRAGRGPLFLRRSDGGLLPLDVERWCAEPDAADRTVLARCRGTVLDIGCGPGRLVRALTRAGHRTLGIDVSPAAVTRTVRAGGRAREQSVFDPVPDEGGWDTGLLIDGNIGIGGDPRALLDRAARILSPSGALMVETALAAGDSDLDERFQARVDDGRGTAGAAFTWARLSCHALNRYGRTTGWTAAEHWTEAGRHFVVLRRGSGGGDGVEVGGSTGTGIDVGGG</sequence>
<dbReference type="Gene3D" id="3.40.50.150">
    <property type="entry name" value="Vaccinia Virus protein VP39"/>
    <property type="match status" value="1"/>
</dbReference>
<gene>
    <name evidence="2" type="ORF">DVH02_19030</name>
</gene>
<keyword evidence="2" id="KW-0808">Transferase</keyword>
<feature type="compositionally biased region" description="Basic residues" evidence="1">
    <location>
        <begin position="1"/>
        <end position="17"/>
    </location>
</feature>